<keyword evidence="2" id="KW-1185">Reference proteome</keyword>
<dbReference type="AlphaFoldDB" id="A0AAD5DR22"/>
<dbReference type="Pfam" id="PF03567">
    <property type="entry name" value="Sulfotransfer_2"/>
    <property type="match status" value="1"/>
</dbReference>
<evidence type="ECO:0000313" key="1">
    <source>
        <dbReference type="EMBL" id="KAI7840973.1"/>
    </source>
</evidence>
<dbReference type="EMBL" id="JADXDR010000068">
    <property type="protein sequence ID" value="KAI7840973.1"/>
    <property type="molecule type" value="Genomic_DNA"/>
</dbReference>
<protein>
    <recommendedName>
        <fullName evidence="3">Sulfotransferase</fullName>
    </recommendedName>
</protein>
<sequence>MLATTKQPARGRGGVHALFAAAALALIVAALRLPSISHQAWQPRLAGIHSAILLELSRQAQQDADAGPRAKPLAPPALVQLEAGTPVHGRMRKRGPLPSLVELAAGRSAAELGYRDAWAAQRLAGSKPPFPSKWCAIMFNDKYKLIFLKCPKTAGNTLVGYFGLCIKDQRDTCLAFLDANNATELQRLVDVWQDYFVFGFTRNILARAISQYRYLTHFMHSCRLVPWGEFCADPFVLGDACHRAAAAGNSCCRQSPEHQYVHVLPQAHCFTTANNESAVDWLGRVEHFEEDFRELLQLLNSRPGVLQLPPPANLSAVNKPAEAPCTPSGRQLLGEPLDQGSAVWQLREGIFNPCDPLDHFRGVHAHCQADLARFFHEDFSFLHTTQQLTGDAAAG</sequence>
<gene>
    <name evidence="1" type="ORF">COHA_005202</name>
</gene>
<dbReference type="GO" id="GO:0008146">
    <property type="term" value="F:sulfotransferase activity"/>
    <property type="evidence" value="ECO:0007669"/>
    <property type="project" value="InterPro"/>
</dbReference>
<evidence type="ECO:0000313" key="2">
    <source>
        <dbReference type="Proteomes" id="UP001205105"/>
    </source>
</evidence>
<dbReference type="Proteomes" id="UP001205105">
    <property type="component" value="Unassembled WGS sequence"/>
</dbReference>
<reference evidence="1" key="1">
    <citation type="submission" date="2020-11" db="EMBL/GenBank/DDBJ databases">
        <title>Chlorella ohadii genome sequencing and assembly.</title>
        <authorList>
            <person name="Murik O."/>
            <person name="Treves H."/>
            <person name="Kedem I."/>
            <person name="Shotland Y."/>
            <person name="Kaplan A."/>
        </authorList>
    </citation>
    <scope>NUCLEOTIDE SEQUENCE</scope>
    <source>
        <strain evidence="1">1</strain>
    </source>
</reference>
<accession>A0AAD5DR22</accession>
<comment type="caution">
    <text evidence="1">The sequence shown here is derived from an EMBL/GenBank/DDBJ whole genome shotgun (WGS) entry which is preliminary data.</text>
</comment>
<organism evidence="1 2">
    <name type="scientific">Chlorella ohadii</name>
    <dbReference type="NCBI Taxonomy" id="2649997"/>
    <lineage>
        <taxon>Eukaryota</taxon>
        <taxon>Viridiplantae</taxon>
        <taxon>Chlorophyta</taxon>
        <taxon>core chlorophytes</taxon>
        <taxon>Trebouxiophyceae</taxon>
        <taxon>Chlorellales</taxon>
        <taxon>Chlorellaceae</taxon>
        <taxon>Chlorella clade</taxon>
        <taxon>Chlorella</taxon>
    </lineage>
</organism>
<dbReference type="GO" id="GO:0016020">
    <property type="term" value="C:membrane"/>
    <property type="evidence" value="ECO:0007669"/>
    <property type="project" value="InterPro"/>
</dbReference>
<dbReference type="InterPro" id="IPR005331">
    <property type="entry name" value="Sulfotransferase"/>
</dbReference>
<evidence type="ECO:0008006" key="3">
    <source>
        <dbReference type="Google" id="ProtNLM"/>
    </source>
</evidence>
<proteinExistence type="predicted"/>
<name>A0AAD5DR22_9CHLO</name>